<dbReference type="SUPFAM" id="SSF102114">
    <property type="entry name" value="Radical SAM enzymes"/>
    <property type="match status" value="1"/>
</dbReference>
<evidence type="ECO:0000313" key="13">
    <source>
        <dbReference type="Proteomes" id="UP001298753"/>
    </source>
</evidence>
<evidence type="ECO:0000259" key="11">
    <source>
        <dbReference type="PROSITE" id="PS51918"/>
    </source>
</evidence>
<dbReference type="GO" id="GO:0051539">
    <property type="term" value="F:4 iron, 4 sulfur cluster binding"/>
    <property type="evidence" value="ECO:0007669"/>
    <property type="project" value="UniProtKB-UniRule"/>
</dbReference>
<keyword evidence="7 10" id="KW-0560">Oxidoreductase</keyword>
<dbReference type="InterPro" id="IPR058240">
    <property type="entry name" value="rSAM_sf"/>
</dbReference>
<dbReference type="InterPro" id="IPR007197">
    <property type="entry name" value="rSAM"/>
</dbReference>
<evidence type="ECO:0000256" key="7">
    <source>
        <dbReference type="ARBA" id="ARBA00023002"/>
    </source>
</evidence>
<keyword evidence="8 10" id="KW-0408">Iron</keyword>
<name>A0AAW4VYI7_9FIRM</name>
<evidence type="ECO:0000256" key="8">
    <source>
        <dbReference type="ARBA" id="ARBA00023004"/>
    </source>
</evidence>
<keyword evidence="12" id="KW-0670">Pyruvate</keyword>
<dbReference type="InterPro" id="IPR013785">
    <property type="entry name" value="Aldolase_TIM"/>
</dbReference>
<dbReference type="RefSeq" id="WP_227600237.1">
    <property type="nucleotide sequence ID" value="NZ_JAJEPX010000006.1"/>
</dbReference>
<comment type="cofactor">
    <cofactor evidence="10">
        <name>[4Fe-4S] cluster</name>
        <dbReference type="ChEBI" id="CHEBI:49883"/>
    </cofactor>
    <text evidence="10">Binds 1 [4Fe-4S] cluster. The cluster is coordinated with 3 cysteines and an exchangeable S-adenosyl-L-methionine.</text>
</comment>
<dbReference type="PANTHER" id="PTHR30352">
    <property type="entry name" value="PYRUVATE FORMATE-LYASE-ACTIVATING ENZYME"/>
    <property type="match status" value="1"/>
</dbReference>
<dbReference type="Gene3D" id="3.20.20.70">
    <property type="entry name" value="Aldolase class I"/>
    <property type="match status" value="1"/>
</dbReference>
<gene>
    <name evidence="12" type="primary">pflA</name>
    <name evidence="12" type="ORF">LKD22_03435</name>
</gene>
<sequence length="232" mass="26148">MTGNIHSIQSLGAVDGPGVRYVVFMQGCSLRCVYCHNPDTWLTEGGTPTDVDELVRKALRFRPYWKNGGGVTVTGGEPLLQAEFVEEFFAKLHEHGVHTALDTSGVGNLAQAEKVLAHTDLVLCDLKFLTKADYLKNCRADFDQIERFLQLTAMKNVPLWIRHVVVPGLTDGMDHLRRVKAKAESYPNFEKLEFLPFHKLCMEKYERLGLEFPLKDTPAMNPDALKTMVEQL</sequence>
<comment type="catalytic activity">
    <reaction evidence="10">
        <text>glycyl-[formate C-acetyltransferase] + reduced [flavodoxin] + S-adenosyl-L-methionine = glycin-2-yl radical-[formate C-acetyltransferase] + semiquinone [flavodoxin] + 5'-deoxyadenosine + L-methionine + H(+)</text>
        <dbReference type="Rhea" id="RHEA:19225"/>
        <dbReference type="Rhea" id="RHEA-COMP:10622"/>
        <dbReference type="Rhea" id="RHEA-COMP:12190"/>
        <dbReference type="Rhea" id="RHEA-COMP:12191"/>
        <dbReference type="Rhea" id="RHEA-COMP:14480"/>
        <dbReference type="ChEBI" id="CHEBI:15378"/>
        <dbReference type="ChEBI" id="CHEBI:17319"/>
        <dbReference type="ChEBI" id="CHEBI:29947"/>
        <dbReference type="ChEBI" id="CHEBI:32722"/>
        <dbReference type="ChEBI" id="CHEBI:57618"/>
        <dbReference type="ChEBI" id="CHEBI:57844"/>
        <dbReference type="ChEBI" id="CHEBI:59789"/>
        <dbReference type="ChEBI" id="CHEBI:140311"/>
        <dbReference type="EC" id="1.97.1.4"/>
    </reaction>
</comment>
<dbReference type="NCBIfam" id="TIGR02493">
    <property type="entry name" value="PFLA"/>
    <property type="match status" value="1"/>
</dbReference>
<comment type="function">
    <text evidence="1 10">Activation of pyruvate formate-lyase under anaerobic conditions by generation of an organic free radical, using S-adenosylmethionine and reduced flavodoxin as cosubstrates to produce 5'-deoxy-adenosine.</text>
</comment>
<dbReference type="InterPro" id="IPR001989">
    <property type="entry name" value="Radical_activat_CS"/>
</dbReference>
<keyword evidence="9 10" id="KW-0411">Iron-sulfur</keyword>
<keyword evidence="6 10" id="KW-0479">Metal-binding</keyword>
<proteinExistence type="inferred from homology"/>
<organism evidence="12 13">
    <name type="scientific">Agathobaculum butyriciproducens</name>
    <dbReference type="NCBI Taxonomy" id="1628085"/>
    <lineage>
        <taxon>Bacteria</taxon>
        <taxon>Bacillati</taxon>
        <taxon>Bacillota</taxon>
        <taxon>Clostridia</taxon>
        <taxon>Eubacteriales</taxon>
        <taxon>Butyricicoccaceae</taxon>
        <taxon>Agathobaculum</taxon>
    </lineage>
</organism>
<feature type="domain" description="Radical SAM core" evidence="11">
    <location>
        <begin position="14"/>
        <end position="232"/>
    </location>
</feature>
<dbReference type="GO" id="GO:0043365">
    <property type="term" value="F:[formate-C-acetyltransferase]-activating enzyme activity"/>
    <property type="evidence" value="ECO:0007669"/>
    <property type="project" value="UniProtKB-UniRule"/>
</dbReference>
<dbReference type="GO" id="GO:0046872">
    <property type="term" value="F:metal ion binding"/>
    <property type="evidence" value="ECO:0007669"/>
    <property type="project" value="UniProtKB-UniRule"/>
</dbReference>
<evidence type="ECO:0000256" key="10">
    <source>
        <dbReference type="RuleBase" id="RU362053"/>
    </source>
</evidence>
<dbReference type="PROSITE" id="PS51918">
    <property type="entry name" value="RADICAL_SAM"/>
    <property type="match status" value="1"/>
</dbReference>
<evidence type="ECO:0000313" key="12">
    <source>
        <dbReference type="EMBL" id="MCC2176188.1"/>
    </source>
</evidence>
<dbReference type="SFLD" id="SFLDS00029">
    <property type="entry name" value="Radical_SAM"/>
    <property type="match status" value="1"/>
</dbReference>
<dbReference type="EC" id="1.97.1.4" evidence="10"/>
<comment type="similarity">
    <text evidence="2 10">Belongs to the organic radical-activating enzymes family.</text>
</comment>
<keyword evidence="13" id="KW-1185">Reference proteome</keyword>
<keyword evidence="5 10" id="KW-0949">S-adenosyl-L-methionine</keyword>
<dbReference type="Pfam" id="PF04055">
    <property type="entry name" value="Radical_SAM"/>
    <property type="match status" value="1"/>
</dbReference>
<dbReference type="GeneID" id="98661367"/>
<dbReference type="PROSITE" id="PS01087">
    <property type="entry name" value="RADICAL_ACTIVATING"/>
    <property type="match status" value="1"/>
</dbReference>
<dbReference type="Proteomes" id="UP001298753">
    <property type="component" value="Unassembled WGS sequence"/>
</dbReference>
<evidence type="ECO:0000256" key="9">
    <source>
        <dbReference type="ARBA" id="ARBA00023014"/>
    </source>
</evidence>
<dbReference type="GO" id="GO:0016829">
    <property type="term" value="F:lyase activity"/>
    <property type="evidence" value="ECO:0007669"/>
    <property type="project" value="UniProtKB-KW"/>
</dbReference>
<accession>A0AAW4VYI7</accession>
<evidence type="ECO:0000256" key="4">
    <source>
        <dbReference type="ARBA" id="ARBA00022485"/>
    </source>
</evidence>
<dbReference type="PANTHER" id="PTHR30352:SF5">
    <property type="entry name" value="PYRUVATE FORMATE-LYASE 1-ACTIVATING ENZYME"/>
    <property type="match status" value="1"/>
</dbReference>
<reference evidence="12 13" key="1">
    <citation type="submission" date="2021-10" db="EMBL/GenBank/DDBJ databases">
        <title>Anaerobic single-cell dispensing facilitates the cultivation of human gut bacteria.</title>
        <authorList>
            <person name="Afrizal A."/>
        </authorList>
    </citation>
    <scope>NUCLEOTIDE SEQUENCE [LARGE SCALE GENOMIC DNA]</scope>
    <source>
        <strain evidence="12 13">CLA-AA-H270</strain>
    </source>
</reference>
<comment type="caution">
    <text evidence="12">The sequence shown here is derived from an EMBL/GenBank/DDBJ whole genome shotgun (WGS) entry which is preliminary data.</text>
</comment>
<evidence type="ECO:0000256" key="3">
    <source>
        <dbReference type="ARBA" id="ARBA00021356"/>
    </source>
</evidence>
<dbReference type="SFLD" id="SFLDG01066">
    <property type="entry name" value="organic_radical-activating_enz"/>
    <property type="match status" value="1"/>
</dbReference>
<evidence type="ECO:0000256" key="2">
    <source>
        <dbReference type="ARBA" id="ARBA00009777"/>
    </source>
</evidence>
<dbReference type="InterPro" id="IPR034457">
    <property type="entry name" value="Organic_radical-activating"/>
</dbReference>
<dbReference type="InterPro" id="IPR012838">
    <property type="entry name" value="PFL1_activating"/>
</dbReference>
<dbReference type="CDD" id="cd01335">
    <property type="entry name" value="Radical_SAM"/>
    <property type="match status" value="1"/>
</dbReference>
<keyword evidence="12" id="KW-0456">Lyase</keyword>
<keyword evidence="4 10" id="KW-0004">4Fe-4S</keyword>
<protein>
    <recommendedName>
        <fullName evidence="3 10">Pyruvate formate-lyase-activating enzyme</fullName>
        <ecNumber evidence="10">1.97.1.4</ecNumber>
    </recommendedName>
</protein>
<evidence type="ECO:0000256" key="5">
    <source>
        <dbReference type="ARBA" id="ARBA00022691"/>
    </source>
</evidence>
<comment type="subcellular location">
    <subcellularLocation>
        <location evidence="10">Cytoplasm</location>
    </subcellularLocation>
</comment>
<dbReference type="GO" id="GO:0005737">
    <property type="term" value="C:cytoplasm"/>
    <property type="evidence" value="ECO:0007669"/>
    <property type="project" value="UniProtKB-SubCell"/>
</dbReference>
<keyword evidence="10" id="KW-0963">Cytoplasm</keyword>
<evidence type="ECO:0000256" key="1">
    <source>
        <dbReference type="ARBA" id="ARBA00003141"/>
    </source>
</evidence>
<evidence type="ECO:0000256" key="6">
    <source>
        <dbReference type="ARBA" id="ARBA00022723"/>
    </source>
</evidence>
<dbReference type="EMBL" id="JAJEPX010000006">
    <property type="protein sequence ID" value="MCC2176188.1"/>
    <property type="molecule type" value="Genomic_DNA"/>
</dbReference>
<dbReference type="AlphaFoldDB" id="A0AAW4VYI7"/>